<organism evidence="1 2">
    <name type="scientific">Oryza rufipogon</name>
    <name type="common">Brownbeard rice</name>
    <name type="synonym">Asian wild rice</name>
    <dbReference type="NCBI Taxonomy" id="4529"/>
    <lineage>
        <taxon>Eukaryota</taxon>
        <taxon>Viridiplantae</taxon>
        <taxon>Streptophyta</taxon>
        <taxon>Embryophyta</taxon>
        <taxon>Tracheophyta</taxon>
        <taxon>Spermatophyta</taxon>
        <taxon>Magnoliopsida</taxon>
        <taxon>Liliopsida</taxon>
        <taxon>Poales</taxon>
        <taxon>Poaceae</taxon>
        <taxon>BOP clade</taxon>
        <taxon>Oryzoideae</taxon>
        <taxon>Oryzeae</taxon>
        <taxon>Oryzinae</taxon>
        <taxon>Oryza</taxon>
    </lineage>
</organism>
<protein>
    <submittedName>
        <fullName evidence="1">Uncharacterized protein</fullName>
    </submittedName>
</protein>
<proteinExistence type="predicted"/>
<dbReference type="STRING" id="4529.A0A0E0QQX0"/>
<dbReference type="Gramene" id="ORUFI09G09580.1">
    <property type="protein sequence ID" value="ORUFI09G09580.1"/>
    <property type="gene ID" value="ORUFI09G09580"/>
</dbReference>
<dbReference type="OMA" id="PTRTMEA"/>
<accession>A0A0E0QQX0</accession>
<keyword evidence="2" id="KW-1185">Reference proteome</keyword>
<dbReference type="Proteomes" id="UP000008022">
    <property type="component" value="Unassembled WGS sequence"/>
</dbReference>
<dbReference type="AlphaFoldDB" id="A0A0E0QQX0"/>
<sequence>MGEMEERLLAAVEKLAEKVEKVGLIQEKLEVMDKKLEKQGERLDQVQAKVDLSLESLGQVLQEQIHVMQAVKRTVPATLVIPTRTMEATSSVTREQPQGYP</sequence>
<name>A0A0E0QQX0_ORYRU</name>
<dbReference type="HOGENOM" id="CLU_2296338_0_0_1"/>
<reference evidence="2" key="1">
    <citation type="submission" date="2013-06" db="EMBL/GenBank/DDBJ databases">
        <authorList>
            <person name="Zhao Q."/>
        </authorList>
    </citation>
    <scope>NUCLEOTIDE SEQUENCE</scope>
    <source>
        <strain evidence="2">cv. W1943</strain>
    </source>
</reference>
<evidence type="ECO:0000313" key="2">
    <source>
        <dbReference type="Proteomes" id="UP000008022"/>
    </source>
</evidence>
<reference evidence="1" key="2">
    <citation type="submission" date="2015-06" db="UniProtKB">
        <authorList>
            <consortium name="EnsemblPlants"/>
        </authorList>
    </citation>
    <scope>IDENTIFICATION</scope>
</reference>
<evidence type="ECO:0000313" key="1">
    <source>
        <dbReference type="EnsemblPlants" id="ORUFI09G09580.1"/>
    </source>
</evidence>
<dbReference type="EnsemblPlants" id="ORUFI09G09580.1">
    <property type="protein sequence ID" value="ORUFI09G09580.1"/>
    <property type="gene ID" value="ORUFI09G09580"/>
</dbReference>